<feature type="binding site" evidence="1">
    <location>
        <position position="263"/>
    </location>
    <ligand>
        <name>Mg(2+)</name>
        <dbReference type="ChEBI" id="CHEBI:18420"/>
        <label>1</label>
    </ligand>
</feature>
<protein>
    <submittedName>
        <fullName evidence="2">ADP-ribosylglycohydrolase</fullName>
    </submittedName>
</protein>
<dbReference type="Proteomes" id="UP001144372">
    <property type="component" value="Unassembled WGS sequence"/>
</dbReference>
<feature type="binding site" evidence="1">
    <location>
        <position position="53"/>
    </location>
    <ligand>
        <name>Mg(2+)</name>
        <dbReference type="ChEBI" id="CHEBI:18420"/>
        <label>1</label>
    </ligand>
</feature>
<comment type="cofactor">
    <cofactor evidence="1">
        <name>Mg(2+)</name>
        <dbReference type="ChEBI" id="CHEBI:18420"/>
    </cofactor>
    <text evidence="1">Binds 2 magnesium ions per subunit.</text>
</comment>
<dbReference type="RefSeq" id="WP_281796072.1">
    <property type="nucleotide sequence ID" value="NZ_BSDR01000001.1"/>
</dbReference>
<dbReference type="EMBL" id="BSDR01000001">
    <property type="protein sequence ID" value="GLI35947.1"/>
    <property type="molecule type" value="Genomic_DNA"/>
</dbReference>
<comment type="caution">
    <text evidence="2">The sequence shown here is derived from an EMBL/GenBank/DDBJ whole genome shotgun (WGS) entry which is preliminary data.</text>
</comment>
<feature type="binding site" evidence="1">
    <location>
        <position position="260"/>
    </location>
    <ligand>
        <name>Mg(2+)</name>
        <dbReference type="ChEBI" id="CHEBI:18420"/>
        <label>1</label>
    </ligand>
</feature>
<dbReference type="InterPro" id="IPR005502">
    <property type="entry name" value="Ribosyl_crysJ1"/>
</dbReference>
<dbReference type="InterPro" id="IPR050792">
    <property type="entry name" value="ADP-ribosylglycohydrolase"/>
</dbReference>
<reference evidence="2" key="1">
    <citation type="submission" date="2022-12" db="EMBL/GenBank/DDBJ databases">
        <title>Reference genome sequencing for broad-spectrum identification of bacterial and archaeal isolates by mass spectrometry.</title>
        <authorList>
            <person name="Sekiguchi Y."/>
            <person name="Tourlousse D.M."/>
        </authorList>
    </citation>
    <scope>NUCLEOTIDE SEQUENCE</scope>
    <source>
        <strain evidence="2">ASRB1</strain>
    </source>
</reference>
<organism evidence="2 3">
    <name type="scientific">Desulforhabdus amnigena</name>
    <dbReference type="NCBI Taxonomy" id="40218"/>
    <lineage>
        <taxon>Bacteria</taxon>
        <taxon>Pseudomonadati</taxon>
        <taxon>Thermodesulfobacteriota</taxon>
        <taxon>Syntrophobacteria</taxon>
        <taxon>Syntrophobacterales</taxon>
        <taxon>Syntrophobacteraceae</taxon>
        <taxon>Desulforhabdus</taxon>
    </lineage>
</organism>
<dbReference type="AlphaFoldDB" id="A0A9W6FW58"/>
<sequence length="310" mass="33720">MNKLERYRGCLMGLAVGDALGTTLEFRAPGSFTPLTDMVGEGPFRLKPGEWTDDTSMALCLAESLIERRSFDPADQMERYLRWYREGHLSSNGRCFDIGNTVRDALLKFERMGEPYCGSTHPRSAGNGSIMRLAPVPLFYACNPEEAIEKSGESSKTTHGAATAVDACRYLGALIVGALNGATKEELLSSRYSPAPGYWDGHPLVSEIDAIARGSFKLKNPPEIKGTGYVVQSLEAALWAFHRSDSFKEGCLMAVNLGDDADTTGAVFGQLGGAFYGEQGIPSEWKERLVGRQLIDTFAAKLFEFASMGA</sequence>
<dbReference type="Gene3D" id="1.10.4080.10">
    <property type="entry name" value="ADP-ribosylation/Crystallin J1"/>
    <property type="match status" value="1"/>
</dbReference>
<evidence type="ECO:0000313" key="2">
    <source>
        <dbReference type="EMBL" id="GLI35947.1"/>
    </source>
</evidence>
<dbReference type="SUPFAM" id="SSF101478">
    <property type="entry name" value="ADP-ribosylglycohydrolase"/>
    <property type="match status" value="1"/>
</dbReference>
<accession>A0A9W6FW58</accession>
<dbReference type="GO" id="GO:0046872">
    <property type="term" value="F:metal ion binding"/>
    <property type="evidence" value="ECO:0007669"/>
    <property type="project" value="UniProtKB-KW"/>
</dbReference>
<dbReference type="PANTHER" id="PTHR16222:SF12">
    <property type="entry name" value="ADP-RIBOSYLGLYCOHYDROLASE-RELATED"/>
    <property type="match status" value="1"/>
</dbReference>
<name>A0A9W6FW58_9BACT</name>
<keyword evidence="1" id="KW-0460">Magnesium</keyword>
<dbReference type="PANTHER" id="PTHR16222">
    <property type="entry name" value="ADP-RIBOSYLGLYCOHYDROLASE"/>
    <property type="match status" value="1"/>
</dbReference>
<dbReference type="Pfam" id="PF03747">
    <property type="entry name" value="ADP_ribosyl_GH"/>
    <property type="match status" value="1"/>
</dbReference>
<feature type="binding site" evidence="1">
    <location>
        <position position="52"/>
    </location>
    <ligand>
        <name>Mg(2+)</name>
        <dbReference type="ChEBI" id="CHEBI:18420"/>
        <label>1</label>
    </ligand>
</feature>
<evidence type="ECO:0000313" key="3">
    <source>
        <dbReference type="Proteomes" id="UP001144372"/>
    </source>
</evidence>
<evidence type="ECO:0000256" key="1">
    <source>
        <dbReference type="PIRSR" id="PIRSR605502-1"/>
    </source>
</evidence>
<dbReference type="InterPro" id="IPR036705">
    <property type="entry name" value="Ribosyl_crysJ1_sf"/>
</dbReference>
<gene>
    <name evidence="2" type="primary">draG</name>
    <name evidence="2" type="ORF">DAMNIGENAA_33800</name>
</gene>
<feature type="binding site" evidence="1">
    <location>
        <position position="54"/>
    </location>
    <ligand>
        <name>Mg(2+)</name>
        <dbReference type="ChEBI" id="CHEBI:18420"/>
        <label>1</label>
    </ligand>
</feature>
<proteinExistence type="predicted"/>
<keyword evidence="1" id="KW-0479">Metal-binding</keyword>
<feature type="binding site" evidence="1">
    <location>
        <position position="262"/>
    </location>
    <ligand>
        <name>Mg(2+)</name>
        <dbReference type="ChEBI" id="CHEBI:18420"/>
        <label>1</label>
    </ligand>
</feature>
<keyword evidence="3" id="KW-1185">Reference proteome</keyword>